<feature type="compositionally biased region" description="Low complexity" evidence="1">
    <location>
        <begin position="64"/>
        <end position="74"/>
    </location>
</feature>
<feature type="compositionally biased region" description="Pro residues" evidence="1">
    <location>
        <begin position="43"/>
        <end position="56"/>
    </location>
</feature>
<keyword evidence="3" id="KW-1185">Reference proteome</keyword>
<dbReference type="AlphaFoldDB" id="A0A8H3FDQ9"/>
<comment type="caution">
    <text evidence="2">The sequence shown here is derived from an EMBL/GenBank/DDBJ whole genome shotgun (WGS) entry which is preliminary data.</text>
</comment>
<sequence length="251" mass="25983">MSDRRYVSLSGGPPNDGRPPPPSSPPVPPTVRYVSISGSPPNGGRPPPPAAPPAPPTVHYVTHNGNPPNGGLPPSMIPLATPMTTRVVPAPPVTYVASFPPPPAPQPPAPTPVPVLTYQLVPSAPLPTPVYTIAPAPAPAPSPPQLIKVNLWPPGTQPWNLGGSTARFDQVFFPPTTPLKEVCRAMIGSTDPACRDAVAAVAEVEQMGLDGQGLPRFRKGQVWVLDGEEGGKAIGEVGRGANGEVWLACLV</sequence>
<organism evidence="2 3">
    <name type="scientific">Heterodermia speciosa</name>
    <dbReference type="NCBI Taxonomy" id="116794"/>
    <lineage>
        <taxon>Eukaryota</taxon>
        <taxon>Fungi</taxon>
        <taxon>Dikarya</taxon>
        <taxon>Ascomycota</taxon>
        <taxon>Pezizomycotina</taxon>
        <taxon>Lecanoromycetes</taxon>
        <taxon>OSLEUM clade</taxon>
        <taxon>Lecanoromycetidae</taxon>
        <taxon>Caliciales</taxon>
        <taxon>Physciaceae</taxon>
        <taxon>Heterodermia</taxon>
    </lineage>
</organism>
<evidence type="ECO:0000313" key="3">
    <source>
        <dbReference type="Proteomes" id="UP000664521"/>
    </source>
</evidence>
<name>A0A8H3FDQ9_9LECA</name>
<dbReference type="Proteomes" id="UP000664521">
    <property type="component" value="Unassembled WGS sequence"/>
</dbReference>
<protein>
    <submittedName>
        <fullName evidence="2">Uncharacterized protein</fullName>
    </submittedName>
</protein>
<gene>
    <name evidence="2" type="ORF">HETSPECPRED_004174</name>
</gene>
<accession>A0A8H3FDQ9</accession>
<proteinExistence type="predicted"/>
<evidence type="ECO:0000256" key="1">
    <source>
        <dbReference type="SAM" id="MobiDB-lite"/>
    </source>
</evidence>
<dbReference type="EMBL" id="CAJPDS010000025">
    <property type="protein sequence ID" value="CAF9920143.1"/>
    <property type="molecule type" value="Genomic_DNA"/>
</dbReference>
<feature type="compositionally biased region" description="Pro residues" evidence="1">
    <location>
        <begin position="16"/>
        <end position="29"/>
    </location>
</feature>
<evidence type="ECO:0000313" key="2">
    <source>
        <dbReference type="EMBL" id="CAF9920143.1"/>
    </source>
</evidence>
<reference evidence="2" key="1">
    <citation type="submission" date="2021-03" db="EMBL/GenBank/DDBJ databases">
        <authorList>
            <person name="Tagirdzhanova G."/>
        </authorList>
    </citation>
    <scope>NUCLEOTIDE SEQUENCE</scope>
</reference>
<feature type="region of interest" description="Disordered" evidence="1">
    <location>
        <begin position="1"/>
        <end position="75"/>
    </location>
</feature>